<evidence type="ECO:0000256" key="2">
    <source>
        <dbReference type="ARBA" id="ARBA00022729"/>
    </source>
</evidence>
<dbReference type="PANTHER" id="PTHR35089">
    <property type="entry name" value="CHAPERONE PROTEIN SKP"/>
    <property type="match status" value="1"/>
</dbReference>
<dbReference type="AlphaFoldDB" id="A0A485M7D7"/>
<dbReference type="EMBL" id="CAADRM010000148">
    <property type="protein sequence ID" value="VFU18346.1"/>
    <property type="molecule type" value="Genomic_DNA"/>
</dbReference>
<keyword evidence="2" id="KW-0732">Signal</keyword>
<comment type="similarity">
    <text evidence="1">Belongs to the Skp family.</text>
</comment>
<keyword evidence="3" id="KW-0175">Coiled coil</keyword>
<dbReference type="SMART" id="SM00935">
    <property type="entry name" value="OmpH"/>
    <property type="match status" value="1"/>
</dbReference>
<dbReference type="GO" id="GO:0050821">
    <property type="term" value="P:protein stabilization"/>
    <property type="evidence" value="ECO:0007669"/>
    <property type="project" value="TreeGrafter"/>
</dbReference>
<dbReference type="PANTHER" id="PTHR35089:SF1">
    <property type="entry name" value="CHAPERONE PROTEIN SKP"/>
    <property type="match status" value="1"/>
</dbReference>
<gene>
    <name evidence="4" type="ORF">SCFA_800010</name>
</gene>
<sequence>MKHFMPLAAALIAFFALSLPSHAADLKIYYMDSQRILTDSLAGKDAYKQLEVLKDERQQEIDRMQANLKKMTDEMAAKGLTMNESARLDLQNNYDSELKKYNRFVKDAQEELRKKELALIKPISDEVSAIIDEYGDQHNIDIILDRRDPGIIYTSKKLDITDAILELYNKKYQETAGKKK</sequence>
<name>A0A485M7D7_9ZZZZ</name>
<evidence type="ECO:0000256" key="1">
    <source>
        <dbReference type="ARBA" id="ARBA00009091"/>
    </source>
</evidence>
<proteinExistence type="inferred from homology"/>
<dbReference type="GO" id="GO:0051082">
    <property type="term" value="F:unfolded protein binding"/>
    <property type="evidence" value="ECO:0007669"/>
    <property type="project" value="InterPro"/>
</dbReference>
<accession>A0A485M7D7</accession>
<dbReference type="Gene3D" id="3.30.910.20">
    <property type="entry name" value="Skp domain"/>
    <property type="match status" value="1"/>
</dbReference>
<evidence type="ECO:0000313" key="4">
    <source>
        <dbReference type="EMBL" id="VFU18346.1"/>
    </source>
</evidence>
<dbReference type="SUPFAM" id="SSF111384">
    <property type="entry name" value="OmpH-like"/>
    <property type="match status" value="1"/>
</dbReference>
<dbReference type="GO" id="GO:0005829">
    <property type="term" value="C:cytosol"/>
    <property type="evidence" value="ECO:0007669"/>
    <property type="project" value="TreeGrafter"/>
</dbReference>
<dbReference type="Pfam" id="PF03938">
    <property type="entry name" value="OmpH"/>
    <property type="match status" value="1"/>
</dbReference>
<evidence type="ECO:0000256" key="3">
    <source>
        <dbReference type="SAM" id="Coils"/>
    </source>
</evidence>
<reference evidence="4" key="1">
    <citation type="submission" date="2019-03" db="EMBL/GenBank/DDBJ databases">
        <authorList>
            <person name="Hao L."/>
        </authorList>
    </citation>
    <scope>NUCLEOTIDE SEQUENCE</scope>
</reference>
<dbReference type="InterPro" id="IPR024930">
    <property type="entry name" value="Skp_dom_sf"/>
</dbReference>
<organism evidence="4">
    <name type="scientific">anaerobic digester metagenome</name>
    <dbReference type="NCBI Taxonomy" id="1263854"/>
    <lineage>
        <taxon>unclassified sequences</taxon>
        <taxon>metagenomes</taxon>
        <taxon>ecological metagenomes</taxon>
    </lineage>
</organism>
<protein>
    <submittedName>
        <fullName evidence="4">Periplasmic chaperone</fullName>
    </submittedName>
</protein>
<feature type="coiled-coil region" evidence="3">
    <location>
        <begin position="47"/>
        <end position="74"/>
    </location>
</feature>
<dbReference type="InterPro" id="IPR005632">
    <property type="entry name" value="Chaperone_Skp"/>
</dbReference>